<dbReference type="OrthoDB" id="21373at10239"/>
<dbReference type="Proteomes" id="UP000203261">
    <property type="component" value="Segment"/>
</dbReference>
<sequence length="319" mass="36945">MKTFDKVLFYCKPEPKEKDNPNAYHAFPLEVGAKSDYTARIWASDLQRTEPVIFEFSNEFEDVVLIDLDKRGQGGRAYQVVIKVEDKSFRVDLREDSLMDILLNSSINRGKLEGTYTFIRKSSQVHLIRVGSEYYIKAQKEKPKHEMKPIPKSELKIGHLYETRGGNQEVYLGDIYKHAVIGLKGNTVNSVPEKRMAFLRWNSWHSDQVQSFLRGGAHKEDIPMYALEVKKSHSFVIDKGKVTDLGRLDILSSIFSAVRKEFDNYYNKYESYTSNKVLANSYIPYMYEFARRLAVTTDKNEPLDYRVYQYLKVNPGGSL</sequence>
<name>A0A127AWN6_9CAUD</name>
<protein>
    <submittedName>
        <fullName evidence="1">Uncharacterized protein</fullName>
    </submittedName>
</protein>
<dbReference type="RefSeq" id="YP_009302592.1">
    <property type="nucleotide sequence ID" value="NC_031245.1"/>
</dbReference>
<evidence type="ECO:0000313" key="1">
    <source>
        <dbReference type="EMBL" id="AMM45003.1"/>
    </source>
</evidence>
<dbReference type="GeneID" id="29125372"/>
<dbReference type="EMBL" id="KT624200">
    <property type="protein sequence ID" value="AMM45003.1"/>
    <property type="molecule type" value="Genomic_DNA"/>
</dbReference>
<reference evidence="1 2" key="1">
    <citation type="submission" date="2015-08" db="EMBL/GenBank/DDBJ databases">
        <authorList>
            <person name="Babu N.S."/>
            <person name="Beckwith C.J."/>
            <person name="Beseler K.G."/>
            <person name="Brison A."/>
            <person name="Carone J.V."/>
            <person name="Caskin T.P."/>
            <person name="Diamond M."/>
            <person name="Durham M.E."/>
            <person name="Foxe J.M."/>
            <person name="Go M."/>
            <person name="Henderson B.A."/>
            <person name="Jones I.B."/>
            <person name="McGettigan J.A."/>
            <person name="Micheletti S.J."/>
            <person name="Nasrallah M.E."/>
            <person name="Ortiz D."/>
            <person name="Piller C.R."/>
            <person name="Privatt S.R."/>
            <person name="Schneider S.L."/>
            <person name="Sharp S."/>
            <person name="Smith T.C."/>
            <person name="Stanton J.D."/>
            <person name="Ullery H.E."/>
            <person name="Wilson R.J."/>
            <person name="Serrano M.G."/>
            <person name="Buck G."/>
            <person name="Lee V."/>
            <person name="Wang Y."/>
            <person name="Carvalho R."/>
            <person name="Voegtly L."/>
            <person name="Shi R."/>
            <person name="Duckworth R."/>
            <person name="Johnson A."/>
            <person name="Loviza R."/>
            <person name="Walstead R."/>
            <person name="Shah Z."/>
            <person name="Kiflezghi M."/>
            <person name="Wade K."/>
            <person name="Ball S.L."/>
            <person name="Bradley K.W."/>
            <person name="Asai D.J."/>
            <person name="Bowman C.A."/>
            <person name="Russell D.A."/>
            <person name="Pope W.H."/>
            <person name="Jacobs-Sera D."/>
            <person name="Hendrix R.W."/>
            <person name="Hatfull G.F."/>
        </authorList>
    </citation>
    <scope>NUCLEOTIDE SEQUENCE [LARGE SCALE GENOMIC DNA]</scope>
</reference>
<organism evidence="1 2">
    <name type="scientific">Bacillus phage SP-15</name>
    <dbReference type="NCBI Taxonomy" id="1792032"/>
    <lineage>
        <taxon>Viruses</taxon>
        <taxon>Duplodnaviria</taxon>
        <taxon>Heunggongvirae</taxon>
        <taxon>Uroviricota</taxon>
        <taxon>Caudoviricetes</taxon>
        <taxon>Thornevirus</taxon>
        <taxon>Thornevirus SP15</taxon>
    </lineage>
</organism>
<gene>
    <name evidence="1" type="ORF">SP15_203</name>
</gene>
<accession>A0A127AWN6</accession>
<proteinExistence type="predicted"/>
<keyword evidence="2" id="KW-1185">Reference proteome</keyword>
<evidence type="ECO:0000313" key="2">
    <source>
        <dbReference type="Proteomes" id="UP000203261"/>
    </source>
</evidence>
<dbReference type="KEGG" id="vg:29125372"/>